<evidence type="ECO:0000256" key="1">
    <source>
        <dbReference type="SAM" id="MobiDB-lite"/>
    </source>
</evidence>
<dbReference type="OrthoDB" id="2563170at2759"/>
<feature type="compositionally biased region" description="Basic and acidic residues" evidence="1">
    <location>
        <begin position="9"/>
        <end position="44"/>
    </location>
</feature>
<dbReference type="GeneID" id="33560323"/>
<dbReference type="Proteomes" id="UP000193218">
    <property type="component" value="Unassembled WGS sequence"/>
</dbReference>
<dbReference type="InterPro" id="IPR036390">
    <property type="entry name" value="WH_DNA-bd_sf"/>
</dbReference>
<dbReference type="InParanoid" id="A0A1Y1UD29"/>
<reference evidence="2 3" key="1">
    <citation type="submission" date="2017-03" db="EMBL/GenBank/DDBJ databases">
        <title>Widespread Adenine N6-methylation of Active Genes in Fungi.</title>
        <authorList>
            <consortium name="DOE Joint Genome Institute"/>
            <person name="Mondo S.J."/>
            <person name="Dannebaum R.O."/>
            <person name="Kuo R.C."/>
            <person name="Louie K.B."/>
            <person name="Bewick A.J."/>
            <person name="Labutti K."/>
            <person name="Haridas S."/>
            <person name="Kuo A."/>
            <person name="Salamov A."/>
            <person name="Ahrendt S.R."/>
            <person name="Lau R."/>
            <person name="Bowen B.P."/>
            <person name="Lipzen A."/>
            <person name="Sullivan W."/>
            <person name="Andreopoulos W.B."/>
            <person name="Clum A."/>
            <person name="Lindquist E."/>
            <person name="Daum C."/>
            <person name="Northen T.R."/>
            <person name="Ramamoorthy G."/>
            <person name="Schmitz R.J."/>
            <person name="Gryganskyi A."/>
            <person name="Culley D."/>
            <person name="Magnuson J."/>
            <person name="James T.Y."/>
            <person name="O'Malley M.A."/>
            <person name="Stajich J.E."/>
            <person name="Spatafora J.W."/>
            <person name="Visel A."/>
            <person name="Grigoriev I.V."/>
        </authorList>
    </citation>
    <scope>NUCLEOTIDE SEQUENCE [LARGE SCALE GENOMIC DNA]</scope>
    <source>
        <strain evidence="2 3">NRRL Y-17943</strain>
    </source>
</reference>
<proteinExistence type="predicted"/>
<dbReference type="Pfam" id="PF11625">
    <property type="entry name" value="DUF3253"/>
    <property type="match status" value="1"/>
</dbReference>
<dbReference type="InterPro" id="IPR021660">
    <property type="entry name" value="DUF3253"/>
</dbReference>
<accession>A0A1Y1UD29</accession>
<protein>
    <submittedName>
        <fullName evidence="2">Uncharacterized protein</fullName>
    </submittedName>
</protein>
<sequence>MVTTRSSSKKRDESESCSEAKPHRERIVEVKHTAGAERDHHEGQALRQSTDILQAMHALLSPRAKDSTVCPSEIARKLHNDDVSRYPDWRVLMDSVRDEVWKAVEIDQVQVTQGGKVRDLEDKDNLKGPIRVRKGPEWQD</sequence>
<dbReference type="RefSeq" id="XP_021869616.1">
    <property type="nucleotide sequence ID" value="XM_022018514.1"/>
</dbReference>
<dbReference type="EMBL" id="NBSH01000011">
    <property type="protein sequence ID" value="ORX35426.1"/>
    <property type="molecule type" value="Genomic_DNA"/>
</dbReference>
<comment type="caution">
    <text evidence="2">The sequence shown here is derived from an EMBL/GenBank/DDBJ whole genome shotgun (WGS) entry which is preliminary data.</text>
</comment>
<gene>
    <name evidence="2" type="ORF">BD324DRAFT_652555</name>
</gene>
<evidence type="ECO:0000313" key="3">
    <source>
        <dbReference type="Proteomes" id="UP000193218"/>
    </source>
</evidence>
<feature type="region of interest" description="Disordered" evidence="1">
    <location>
        <begin position="1"/>
        <end position="49"/>
    </location>
</feature>
<dbReference type="AlphaFoldDB" id="A0A1Y1UD29"/>
<feature type="region of interest" description="Disordered" evidence="1">
    <location>
        <begin position="120"/>
        <end position="140"/>
    </location>
</feature>
<evidence type="ECO:0000313" key="2">
    <source>
        <dbReference type="EMBL" id="ORX35426.1"/>
    </source>
</evidence>
<organism evidence="2 3">
    <name type="scientific">Kockovaella imperatae</name>
    <dbReference type="NCBI Taxonomy" id="4999"/>
    <lineage>
        <taxon>Eukaryota</taxon>
        <taxon>Fungi</taxon>
        <taxon>Dikarya</taxon>
        <taxon>Basidiomycota</taxon>
        <taxon>Agaricomycotina</taxon>
        <taxon>Tremellomycetes</taxon>
        <taxon>Tremellales</taxon>
        <taxon>Cuniculitremaceae</taxon>
        <taxon>Kockovaella</taxon>
    </lineage>
</organism>
<dbReference type="Gene3D" id="1.10.10.10">
    <property type="entry name" value="Winged helix-like DNA-binding domain superfamily/Winged helix DNA-binding domain"/>
    <property type="match status" value="1"/>
</dbReference>
<dbReference type="SUPFAM" id="SSF46785">
    <property type="entry name" value="Winged helix' DNA-binding domain"/>
    <property type="match status" value="1"/>
</dbReference>
<keyword evidence="3" id="KW-1185">Reference proteome</keyword>
<name>A0A1Y1UD29_9TREE</name>
<dbReference type="InterPro" id="IPR036388">
    <property type="entry name" value="WH-like_DNA-bd_sf"/>
</dbReference>